<protein>
    <submittedName>
        <fullName evidence="2">Uncharacterized protein</fullName>
    </submittedName>
</protein>
<evidence type="ECO:0000313" key="2">
    <source>
        <dbReference type="EMBL" id="GEC16698.1"/>
    </source>
</evidence>
<feature type="compositionally biased region" description="Acidic residues" evidence="1">
    <location>
        <begin position="36"/>
        <end position="48"/>
    </location>
</feature>
<proteinExistence type="predicted"/>
<accession>A0A4Y3WDW1</accession>
<sequence length="157" mass="16883">MPSPSQHGDRQVSENDPTDHALAAIASFIDKPDISGEADAEAAPEPEPAEQAVSETATETATVIPDSPDSKQAETYTRYGPGPLTAVRFKWSTRRGDNGDYFVDETIGESSYPLVSGPMTKEAAIKFVDDREHAARERFEALRSEMAGGETAPRAGE</sequence>
<dbReference type="AlphaFoldDB" id="A0A4Y3WDW1"/>
<reference evidence="2 3" key="1">
    <citation type="submission" date="2019-06" db="EMBL/GenBank/DDBJ databases">
        <title>Whole genome shotgun sequence of Nitrobacter winogradskyi NBRC 14297.</title>
        <authorList>
            <person name="Hosoyama A."/>
            <person name="Uohara A."/>
            <person name="Ohji S."/>
            <person name="Ichikawa N."/>
        </authorList>
    </citation>
    <scope>NUCLEOTIDE SEQUENCE [LARGE SCALE GENOMIC DNA]</scope>
    <source>
        <strain evidence="2 3">NBRC 14297</strain>
    </source>
</reference>
<dbReference type="EMBL" id="BJNF01000073">
    <property type="protein sequence ID" value="GEC16698.1"/>
    <property type="molecule type" value="Genomic_DNA"/>
</dbReference>
<organism evidence="2 3">
    <name type="scientific">Nitrobacter winogradskyi</name>
    <name type="common">Nitrobacter agilis</name>
    <dbReference type="NCBI Taxonomy" id="913"/>
    <lineage>
        <taxon>Bacteria</taxon>
        <taxon>Pseudomonadati</taxon>
        <taxon>Pseudomonadota</taxon>
        <taxon>Alphaproteobacteria</taxon>
        <taxon>Hyphomicrobiales</taxon>
        <taxon>Nitrobacteraceae</taxon>
        <taxon>Nitrobacter</taxon>
    </lineage>
</organism>
<dbReference type="Proteomes" id="UP000318825">
    <property type="component" value="Unassembled WGS sequence"/>
</dbReference>
<evidence type="ECO:0000313" key="3">
    <source>
        <dbReference type="Proteomes" id="UP000318825"/>
    </source>
</evidence>
<gene>
    <name evidence="2" type="ORF">NWI01_25900</name>
</gene>
<comment type="caution">
    <text evidence="2">The sequence shown here is derived from an EMBL/GenBank/DDBJ whole genome shotgun (WGS) entry which is preliminary data.</text>
</comment>
<name>A0A4Y3WDW1_NITWI</name>
<feature type="compositionally biased region" description="Basic and acidic residues" evidence="1">
    <location>
        <begin position="7"/>
        <end position="19"/>
    </location>
</feature>
<evidence type="ECO:0000256" key="1">
    <source>
        <dbReference type="SAM" id="MobiDB-lite"/>
    </source>
</evidence>
<feature type="region of interest" description="Disordered" evidence="1">
    <location>
        <begin position="1"/>
        <end position="79"/>
    </location>
</feature>
<feature type="compositionally biased region" description="Low complexity" evidence="1">
    <location>
        <begin position="49"/>
        <end position="62"/>
    </location>
</feature>